<name>A0ACA9LLU4_9GLOM</name>
<evidence type="ECO:0000313" key="1">
    <source>
        <dbReference type="EMBL" id="CAG8533802.1"/>
    </source>
</evidence>
<dbReference type="EMBL" id="CAJVPT010006707">
    <property type="protein sequence ID" value="CAG8533802.1"/>
    <property type="molecule type" value="Genomic_DNA"/>
</dbReference>
<protein>
    <submittedName>
        <fullName evidence="1">4889_t:CDS:1</fullName>
    </submittedName>
</protein>
<reference evidence="1" key="1">
    <citation type="submission" date="2021-06" db="EMBL/GenBank/DDBJ databases">
        <authorList>
            <person name="Kallberg Y."/>
            <person name="Tangrot J."/>
            <person name="Rosling A."/>
        </authorList>
    </citation>
    <scope>NUCLEOTIDE SEQUENCE</scope>
    <source>
        <strain evidence="1">CL356</strain>
    </source>
</reference>
<dbReference type="Proteomes" id="UP000789525">
    <property type="component" value="Unassembled WGS sequence"/>
</dbReference>
<proteinExistence type="predicted"/>
<gene>
    <name evidence="1" type="ORF">ACOLOM_LOCUS4185</name>
</gene>
<sequence>MSTSETIHTLVQQHYGTIANQSAASTPGNEAYFNKVAATFGYSASEIDELRGANMGLSCGNPVATSHLREGEVVVDLGSGAGMDVILAAQKVGPTGKVIGIDITEDMIKLSTENAEKRGLKNTKFIHSSIESLPLPSNSVDCVISNCVLNLIPEVAKRTALKEIYRILKPGGRTSISDIVAKKELPPSVLEDAAAYVGCVAGAIHYTTYESYLREAGFKVESSTKSGGSLKTACCAPPSKTQENIPSTAQTTTLTQSSLTNVVNSLLNYDLNDFLGSYKIYALKPIEDPE</sequence>
<evidence type="ECO:0000313" key="2">
    <source>
        <dbReference type="Proteomes" id="UP000789525"/>
    </source>
</evidence>
<organism evidence="1 2">
    <name type="scientific">Acaulospora colombiana</name>
    <dbReference type="NCBI Taxonomy" id="27376"/>
    <lineage>
        <taxon>Eukaryota</taxon>
        <taxon>Fungi</taxon>
        <taxon>Fungi incertae sedis</taxon>
        <taxon>Mucoromycota</taxon>
        <taxon>Glomeromycotina</taxon>
        <taxon>Glomeromycetes</taxon>
        <taxon>Diversisporales</taxon>
        <taxon>Acaulosporaceae</taxon>
        <taxon>Acaulospora</taxon>
    </lineage>
</organism>
<keyword evidence="2" id="KW-1185">Reference proteome</keyword>
<comment type="caution">
    <text evidence="1">The sequence shown here is derived from an EMBL/GenBank/DDBJ whole genome shotgun (WGS) entry which is preliminary data.</text>
</comment>
<accession>A0ACA9LLU4</accession>